<proteinExistence type="inferred from homology"/>
<comment type="subcellular location">
    <subcellularLocation>
        <location evidence="1">Mitochondrion</location>
    </subcellularLocation>
</comment>
<evidence type="ECO:0000313" key="8">
    <source>
        <dbReference type="EMBL" id="GIK00478.1"/>
    </source>
</evidence>
<evidence type="ECO:0000259" key="7">
    <source>
        <dbReference type="Pfam" id="PF01636"/>
    </source>
</evidence>
<dbReference type="PANTHER" id="PTHR36091">
    <property type="entry name" value="ALTERED INHERITANCE OF MITOCHONDRIA PROTEIN 9, MITOCHONDRIAL"/>
    <property type="match status" value="1"/>
</dbReference>
<dbReference type="Proteomes" id="UP000710440">
    <property type="component" value="Unassembled WGS sequence"/>
</dbReference>
<keyword evidence="5" id="KW-0496">Mitochondrion</keyword>
<keyword evidence="9" id="KW-1185">Reference proteome</keyword>
<dbReference type="InterPro" id="IPR051035">
    <property type="entry name" value="Mito_inheritance_9"/>
</dbReference>
<comment type="caution">
    <text evidence="8">The sequence shown here is derived from an EMBL/GenBank/DDBJ whole genome shotgun (WGS) entry which is preliminary data.</text>
</comment>
<evidence type="ECO:0000256" key="5">
    <source>
        <dbReference type="ARBA" id="ARBA00023128"/>
    </source>
</evidence>
<dbReference type="SUPFAM" id="SSF56112">
    <property type="entry name" value="Protein kinase-like (PK-like)"/>
    <property type="match status" value="1"/>
</dbReference>
<evidence type="ECO:0000256" key="3">
    <source>
        <dbReference type="ARBA" id="ARBA00016197"/>
    </source>
</evidence>
<evidence type="ECO:0000256" key="4">
    <source>
        <dbReference type="ARBA" id="ARBA00022946"/>
    </source>
</evidence>
<reference evidence="8 9" key="1">
    <citation type="submission" date="2021-02" db="EMBL/GenBank/DDBJ databases">
        <title>Pan-genome distribution and transcriptional activeness of fungal secondary metabolism genes in Aspergillus section Fumigati.</title>
        <authorList>
            <person name="Takahashi H."/>
            <person name="Umemura M."/>
            <person name="Ninomiya A."/>
            <person name="Kusuya Y."/>
            <person name="Urayama S."/>
            <person name="Shimizu M."/>
            <person name="Watanabe A."/>
            <person name="Kamei K."/>
            <person name="Yaguchi T."/>
            <person name="Hagiwara D."/>
        </authorList>
    </citation>
    <scope>NUCLEOTIDE SEQUENCE [LARGE SCALE GENOMIC DNA]</scope>
    <source>
        <strain evidence="8 9">IFM 47045</strain>
    </source>
</reference>
<feature type="domain" description="Aminoglycoside phosphotransferase" evidence="7">
    <location>
        <begin position="38"/>
        <end position="104"/>
    </location>
</feature>
<comment type="similarity">
    <text evidence="2">Belongs to the AIM9 family.</text>
</comment>
<evidence type="ECO:0000313" key="9">
    <source>
        <dbReference type="Proteomes" id="UP000710440"/>
    </source>
</evidence>
<dbReference type="Gene3D" id="3.90.1200.10">
    <property type="match status" value="1"/>
</dbReference>
<protein>
    <recommendedName>
        <fullName evidence="3">Altered inheritance of mitochondria protein 9, mitochondrial</fullName>
    </recommendedName>
    <alternativeName>
        <fullName evidence="6">Found in mitochondrial proteome protein 29</fullName>
    </alternativeName>
</protein>
<dbReference type="InterPro" id="IPR002575">
    <property type="entry name" value="Aminoglycoside_PTrfase"/>
</dbReference>
<dbReference type="GO" id="GO:0005739">
    <property type="term" value="C:mitochondrion"/>
    <property type="evidence" value="ECO:0007669"/>
    <property type="project" value="UniProtKB-SubCell"/>
</dbReference>
<dbReference type="AlphaFoldDB" id="A0A9P3F3X5"/>
<organism evidence="8 9">
    <name type="scientific">Aspergillus viridinutans</name>
    <dbReference type="NCBI Taxonomy" id="75553"/>
    <lineage>
        <taxon>Eukaryota</taxon>
        <taxon>Fungi</taxon>
        <taxon>Dikarya</taxon>
        <taxon>Ascomycota</taxon>
        <taxon>Pezizomycotina</taxon>
        <taxon>Eurotiomycetes</taxon>
        <taxon>Eurotiomycetidae</taxon>
        <taxon>Eurotiales</taxon>
        <taxon>Aspergillaceae</taxon>
        <taxon>Aspergillus</taxon>
        <taxon>Aspergillus subgen. Fumigati</taxon>
    </lineage>
</organism>
<evidence type="ECO:0000256" key="2">
    <source>
        <dbReference type="ARBA" id="ARBA00005543"/>
    </source>
</evidence>
<evidence type="ECO:0000256" key="6">
    <source>
        <dbReference type="ARBA" id="ARBA00031849"/>
    </source>
</evidence>
<keyword evidence="4" id="KW-0809">Transit peptide</keyword>
<dbReference type="RefSeq" id="XP_043123664.1">
    <property type="nucleotide sequence ID" value="XM_043267729.1"/>
</dbReference>
<evidence type="ECO:0000256" key="1">
    <source>
        <dbReference type="ARBA" id="ARBA00004173"/>
    </source>
</evidence>
<dbReference type="GeneID" id="66932485"/>
<dbReference type="OrthoDB" id="2968323at2759"/>
<accession>A0A9P3F3X5</accession>
<dbReference type="EMBL" id="BOPL01000002">
    <property type="protein sequence ID" value="GIK00478.1"/>
    <property type="molecule type" value="Genomic_DNA"/>
</dbReference>
<sequence>MEEATGRQLGGIWDDLKLAHKLKIVAIEKKLLSRSFTRYVKAKLPLCPYELYNKLLDVSDYLLPNNKELNRSTIWHWDIHAPNLFVEGNTVTGLIDWQDIWAGPLFPTSEISSLQWRNHAGIPQHYKDIDDKDERARIRAQVEKSIVLWAYASDTKRTNPVLHENIDLPHGRTRKDAVVFSTNTWDDDILPFRQFNVTNKYTNRSHWDEMNNEVACPIKFTDEELKTHYREGEGWNEQAEFWDALRGFLDRDGWTSNEDYERALETFAELREPGLIAGSNMR</sequence>
<dbReference type="PANTHER" id="PTHR36091:SF1">
    <property type="entry name" value="ALTERED INHERITANCE OF MITOCHONDRIA PROTEIN 9, MITOCHONDRIAL"/>
    <property type="match status" value="1"/>
</dbReference>
<name>A0A9P3F3X5_ASPVI</name>
<gene>
    <name evidence="8" type="ORF">Aspvir_004503</name>
</gene>
<dbReference type="Pfam" id="PF01636">
    <property type="entry name" value="APH"/>
    <property type="match status" value="1"/>
</dbReference>
<dbReference type="InterPro" id="IPR011009">
    <property type="entry name" value="Kinase-like_dom_sf"/>
</dbReference>